<feature type="transmembrane region" description="Helical" evidence="1">
    <location>
        <begin position="79"/>
        <end position="101"/>
    </location>
</feature>
<gene>
    <name evidence="2" type="ORF">BCR44DRAFT_212643</name>
</gene>
<dbReference type="AlphaFoldDB" id="A0A1Y2HME2"/>
<organism evidence="2 3">
    <name type="scientific">Catenaria anguillulae PL171</name>
    <dbReference type="NCBI Taxonomy" id="765915"/>
    <lineage>
        <taxon>Eukaryota</taxon>
        <taxon>Fungi</taxon>
        <taxon>Fungi incertae sedis</taxon>
        <taxon>Blastocladiomycota</taxon>
        <taxon>Blastocladiomycetes</taxon>
        <taxon>Blastocladiales</taxon>
        <taxon>Catenariaceae</taxon>
        <taxon>Catenaria</taxon>
    </lineage>
</organism>
<comment type="caution">
    <text evidence="2">The sequence shown here is derived from an EMBL/GenBank/DDBJ whole genome shotgun (WGS) entry which is preliminary data.</text>
</comment>
<reference evidence="2 3" key="1">
    <citation type="submission" date="2016-07" db="EMBL/GenBank/DDBJ databases">
        <title>Pervasive Adenine N6-methylation of Active Genes in Fungi.</title>
        <authorList>
            <consortium name="DOE Joint Genome Institute"/>
            <person name="Mondo S.J."/>
            <person name="Dannebaum R.O."/>
            <person name="Kuo R.C."/>
            <person name="Labutti K."/>
            <person name="Haridas S."/>
            <person name="Kuo A."/>
            <person name="Salamov A."/>
            <person name="Ahrendt S.R."/>
            <person name="Lipzen A."/>
            <person name="Sullivan W."/>
            <person name="Andreopoulos W.B."/>
            <person name="Clum A."/>
            <person name="Lindquist E."/>
            <person name="Daum C."/>
            <person name="Ramamoorthy G.K."/>
            <person name="Gryganskyi A."/>
            <person name="Culley D."/>
            <person name="Magnuson J.K."/>
            <person name="James T.Y."/>
            <person name="O'Malley M.A."/>
            <person name="Stajich J.E."/>
            <person name="Spatafora J.W."/>
            <person name="Visel A."/>
            <person name="Grigoriev I.V."/>
        </authorList>
    </citation>
    <scope>NUCLEOTIDE SEQUENCE [LARGE SCALE GENOMIC DNA]</scope>
    <source>
        <strain evidence="2 3">PL171</strain>
    </source>
</reference>
<keyword evidence="1" id="KW-0472">Membrane</keyword>
<evidence type="ECO:0000256" key="1">
    <source>
        <dbReference type="SAM" id="Phobius"/>
    </source>
</evidence>
<protein>
    <submittedName>
        <fullName evidence="2">Uncharacterized protein</fullName>
    </submittedName>
</protein>
<proteinExistence type="predicted"/>
<sequence length="141" mass="15754">MGELLMRGALSSICIEFSGTVGRHRKLARRGAWVGVGVEAAKGAMAFERFAHHGHSFCRARAVAAPIARIEHLLSHSRLRLACLLFFFFPCFSFMFFFFFFSCFASVNLRMPSAASGWQLAHVCTSERRLTSIQIGPAKTY</sequence>
<keyword evidence="3" id="KW-1185">Reference proteome</keyword>
<evidence type="ECO:0000313" key="3">
    <source>
        <dbReference type="Proteomes" id="UP000193411"/>
    </source>
</evidence>
<name>A0A1Y2HME2_9FUNG</name>
<dbReference type="EMBL" id="MCFL01000025">
    <property type="protein sequence ID" value="ORZ34981.1"/>
    <property type="molecule type" value="Genomic_DNA"/>
</dbReference>
<accession>A0A1Y2HME2</accession>
<keyword evidence="1" id="KW-0812">Transmembrane</keyword>
<dbReference type="Proteomes" id="UP000193411">
    <property type="component" value="Unassembled WGS sequence"/>
</dbReference>
<keyword evidence="1" id="KW-1133">Transmembrane helix</keyword>
<evidence type="ECO:0000313" key="2">
    <source>
        <dbReference type="EMBL" id="ORZ34981.1"/>
    </source>
</evidence>